<gene>
    <name evidence="1" type="ORF">AB406_1333</name>
</gene>
<sequence>MKLQVDFYLKRGLQVVIIDNKSTYPPLLEYYKAIEKKVKIERMDDNFGHMVFFNNKYLCEKYGKGFFALTDADVLPNDKLPINFFSKLIYLLLRYSYMVNKVGFSLDIESIPDSFPHKDKVESWEKRFWLYPITKDIYRANIDTTFALYKPIKLIDFKFFLKGIRVAGCFLAKHGGWYVDPNNLSNEEKYYIETATKSSSWEIDEKGELANITETKY</sequence>
<name>A0A1S7DT41_RIEAN</name>
<evidence type="ECO:0008006" key="3">
    <source>
        <dbReference type="Google" id="ProtNLM"/>
    </source>
</evidence>
<reference evidence="1 2" key="1">
    <citation type="submission" date="2015-06" db="EMBL/GenBank/DDBJ databases">
        <title>R. anatipestifer strain HXb2 is the most virulent strain so far, and the genome sequence would help us uncover the pathogenesis.</title>
        <authorList>
            <person name="Hu Q."/>
            <person name="Qi J."/>
            <person name="Bo H."/>
            <person name="Liu G."/>
            <person name="Tao M."/>
            <person name="Ding Y."/>
            <person name="Xue Y."/>
        </authorList>
    </citation>
    <scope>NUCLEOTIDE SEQUENCE [LARGE SCALE GENOMIC DNA]</scope>
    <source>
        <strain evidence="1 2">HXb2</strain>
    </source>
</reference>
<evidence type="ECO:0000313" key="1">
    <source>
        <dbReference type="EMBL" id="AQY22279.1"/>
    </source>
</evidence>
<accession>A0A1S7DT41</accession>
<dbReference type="AlphaFoldDB" id="A0A1S7DT41"/>
<dbReference type="EMBL" id="CP011859">
    <property type="protein sequence ID" value="AQY22279.1"/>
    <property type="molecule type" value="Genomic_DNA"/>
</dbReference>
<evidence type="ECO:0000313" key="2">
    <source>
        <dbReference type="Proteomes" id="UP000189883"/>
    </source>
</evidence>
<proteinExistence type="predicted"/>
<protein>
    <recommendedName>
        <fullName evidence="3">Glycosyltransferase</fullName>
    </recommendedName>
</protein>
<organism evidence="1 2">
    <name type="scientific">Riemerella anatipestifer</name>
    <name type="common">Moraxella anatipestifer</name>
    <dbReference type="NCBI Taxonomy" id="34085"/>
    <lineage>
        <taxon>Bacteria</taxon>
        <taxon>Pseudomonadati</taxon>
        <taxon>Bacteroidota</taxon>
        <taxon>Flavobacteriia</taxon>
        <taxon>Flavobacteriales</taxon>
        <taxon>Weeksellaceae</taxon>
        <taxon>Riemerella</taxon>
    </lineage>
</organism>
<dbReference type="Proteomes" id="UP000189883">
    <property type="component" value="Chromosome"/>
</dbReference>